<proteinExistence type="predicted"/>
<dbReference type="InterPro" id="IPR003140">
    <property type="entry name" value="PLipase/COase/thioEstase"/>
</dbReference>
<dbReference type="SUPFAM" id="SSF53474">
    <property type="entry name" value="alpha/beta-Hydrolases"/>
    <property type="match status" value="1"/>
</dbReference>
<accession>G0IX79</accession>
<dbReference type="Pfam" id="PF02230">
    <property type="entry name" value="Abhydrolase_2"/>
    <property type="match status" value="1"/>
</dbReference>
<protein>
    <submittedName>
        <fullName evidence="2">Phospholipase/Carboxylesterase</fullName>
    </submittedName>
</protein>
<dbReference type="KEGG" id="cmr:Cycma_1875"/>
<organism evidence="2 3">
    <name type="scientific">Cyclobacterium marinum (strain ATCC 25205 / DSM 745 / LMG 13164 / NCIMB 1802)</name>
    <name type="common">Flectobacillus marinus</name>
    <dbReference type="NCBI Taxonomy" id="880070"/>
    <lineage>
        <taxon>Bacteria</taxon>
        <taxon>Pseudomonadati</taxon>
        <taxon>Bacteroidota</taxon>
        <taxon>Cytophagia</taxon>
        <taxon>Cytophagales</taxon>
        <taxon>Cyclobacteriaceae</taxon>
        <taxon>Cyclobacterium</taxon>
    </lineage>
</organism>
<dbReference type="GO" id="GO:0016787">
    <property type="term" value="F:hydrolase activity"/>
    <property type="evidence" value="ECO:0007669"/>
    <property type="project" value="InterPro"/>
</dbReference>
<evidence type="ECO:0000313" key="3">
    <source>
        <dbReference type="Proteomes" id="UP000001635"/>
    </source>
</evidence>
<dbReference type="HOGENOM" id="CLU_110251_0_0_10"/>
<dbReference type="STRING" id="880070.Cycma_1875"/>
<name>G0IX79_CYCMS</name>
<evidence type="ECO:0000313" key="2">
    <source>
        <dbReference type="EMBL" id="AEL25627.1"/>
    </source>
</evidence>
<dbReference type="EMBL" id="CP002955">
    <property type="protein sequence ID" value="AEL25627.1"/>
    <property type="molecule type" value="Genomic_DNA"/>
</dbReference>
<dbReference type="RefSeq" id="WP_014019922.1">
    <property type="nucleotide sequence ID" value="NC_015914.1"/>
</dbReference>
<evidence type="ECO:0000259" key="1">
    <source>
        <dbReference type="Pfam" id="PF02230"/>
    </source>
</evidence>
<keyword evidence="3" id="KW-1185">Reference proteome</keyword>
<gene>
    <name evidence="2" type="ordered locus">Cycma_1875</name>
</gene>
<dbReference type="InterPro" id="IPR029058">
    <property type="entry name" value="AB_hydrolase_fold"/>
</dbReference>
<reference evidence="3" key="1">
    <citation type="submission" date="2011-07" db="EMBL/GenBank/DDBJ databases">
        <title>The complete genome of Cyclobacterium marinum DSM 745.</title>
        <authorList>
            <person name="Lucas S."/>
            <person name="Han J."/>
            <person name="Lapidus A."/>
            <person name="Bruce D."/>
            <person name="Goodwin L."/>
            <person name="Pitluck S."/>
            <person name="Peters L."/>
            <person name="Kyrpides N."/>
            <person name="Mavromatis K."/>
            <person name="Ivanova N."/>
            <person name="Ovchinnikova G."/>
            <person name="Chertkov O."/>
            <person name="Detter J.C."/>
            <person name="Tapia R."/>
            <person name="Han C."/>
            <person name="Land M."/>
            <person name="Hauser L."/>
            <person name="Markowitz V."/>
            <person name="Cheng J.-F."/>
            <person name="Hugenholtz P."/>
            <person name="Woyke T."/>
            <person name="Wu D."/>
            <person name="Tindall B."/>
            <person name="Schuetze A."/>
            <person name="Brambilla E."/>
            <person name="Klenk H.-P."/>
            <person name="Eisen J.A."/>
        </authorList>
    </citation>
    <scope>NUCLEOTIDE SEQUENCE [LARGE SCALE GENOMIC DNA]</scope>
    <source>
        <strain evidence="3">ATCC 25205 / DSM 745 / LMG 13164 / NCIMB 1802</strain>
    </source>
</reference>
<dbReference type="Proteomes" id="UP000001635">
    <property type="component" value="Chromosome"/>
</dbReference>
<sequence>MVQKELQFQAKHTFSVSQTPTGQENTIWIVFHGYGQLPKFFIRKFNLFFEESTLIVAPEGLNHFYLEGFSGRVGANWMTKHEREIDITNSNAYLNAMMEELLSNYVNTPQINVLGFSQGAATMSRWICQSSIQPSKVVFWAGAPAYDLDIAFMVEKFNSSQVILALGDNDPFLESKIYSQVENRLSDAGFASFKELRYSGGHEIDQGLLKEIFLM</sequence>
<dbReference type="OrthoDB" id="595091at2"/>
<dbReference type="AlphaFoldDB" id="G0IX79"/>
<dbReference type="Gene3D" id="3.40.50.1820">
    <property type="entry name" value="alpha/beta hydrolase"/>
    <property type="match status" value="1"/>
</dbReference>
<feature type="domain" description="Phospholipase/carboxylesterase/thioesterase" evidence="1">
    <location>
        <begin position="19"/>
        <end position="210"/>
    </location>
</feature>
<dbReference type="eggNOG" id="COG0400">
    <property type="taxonomic scope" value="Bacteria"/>
</dbReference>